<gene>
    <name evidence="1" type="primary">Acey_s0090.g2403</name>
    <name evidence="1" type="ORF">Y032_0090g2403</name>
</gene>
<organism evidence="1 2">
    <name type="scientific">Ancylostoma ceylanicum</name>
    <dbReference type="NCBI Taxonomy" id="53326"/>
    <lineage>
        <taxon>Eukaryota</taxon>
        <taxon>Metazoa</taxon>
        <taxon>Ecdysozoa</taxon>
        <taxon>Nematoda</taxon>
        <taxon>Chromadorea</taxon>
        <taxon>Rhabditida</taxon>
        <taxon>Rhabditina</taxon>
        <taxon>Rhabditomorpha</taxon>
        <taxon>Strongyloidea</taxon>
        <taxon>Ancylostomatidae</taxon>
        <taxon>Ancylostomatinae</taxon>
        <taxon>Ancylostoma</taxon>
    </lineage>
</organism>
<name>A0A016TMY1_9BILA</name>
<protein>
    <submittedName>
        <fullName evidence="1">Uncharacterized protein</fullName>
    </submittedName>
</protein>
<dbReference type="Proteomes" id="UP000024635">
    <property type="component" value="Unassembled WGS sequence"/>
</dbReference>
<dbReference type="AlphaFoldDB" id="A0A016TMY1"/>
<dbReference type="EMBL" id="JARK01001426">
    <property type="protein sequence ID" value="EYC04080.1"/>
    <property type="molecule type" value="Genomic_DNA"/>
</dbReference>
<comment type="caution">
    <text evidence="1">The sequence shown here is derived from an EMBL/GenBank/DDBJ whole genome shotgun (WGS) entry which is preliminary data.</text>
</comment>
<accession>A0A016TMY1</accession>
<evidence type="ECO:0000313" key="1">
    <source>
        <dbReference type="EMBL" id="EYC04080.1"/>
    </source>
</evidence>
<evidence type="ECO:0000313" key="2">
    <source>
        <dbReference type="Proteomes" id="UP000024635"/>
    </source>
</evidence>
<proteinExistence type="predicted"/>
<keyword evidence="2" id="KW-1185">Reference proteome</keyword>
<sequence length="73" mass="8518">MHAIRTIRRVLWTHAHPTAEHSSAPSTNGEEHLCFLRFLRFPRSFVPAYEFAVPKNREIRGNLQRKDSRGCCL</sequence>
<reference evidence="2" key="1">
    <citation type="journal article" date="2015" name="Nat. Genet.">
        <title>The genome and transcriptome of the zoonotic hookworm Ancylostoma ceylanicum identify infection-specific gene families.</title>
        <authorList>
            <person name="Schwarz E.M."/>
            <person name="Hu Y."/>
            <person name="Antoshechkin I."/>
            <person name="Miller M.M."/>
            <person name="Sternberg P.W."/>
            <person name="Aroian R.V."/>
        </authorList>
    </citation>
    <scope>NUCLEOTIDE SEQUENCE</scope>
    <source>
        <strain evidence="2">HY135</strain>
    </source>
</reference>